<gene>
    <name evidence="1" type="ORF">OUZ56_017074</name>
</gene>
<reference evidence="1 2" key="1">
    <citation type="journal article" date="2023" name="Nucleic Acids Res.">
        <title>The hologenome of Daphnia magna reveals possible DNA methylation and microbiome-mediated evolution of the host genome.</title>
        <authorList>
            <person name="Chaturvedi A."/>
            <person name="Li X."/>
            <person name="Dhandapani V."/>
            <person name="Marshall H."/>
            <person name="Kissane S."/>
            <person name="Cuenca-Cambronero M."/>
            <person name="Asole G."/>
            <person name="Calvet F."/>
            <person name="Ruiz-Romero M."/>
            <person name="Marangio P."/>
            <person name="Guigo R."/>
            <person name="Rago D."/>
            <person name="Mirbahai L."/>
            <person name="Eastwood N."/>
            <person name="Colbourne J.K."/>
            <person name="Zhou J."/>
            <person name="Mallon E."/>
            <person name="Orsini L."/>
        </authorList>
    </citation>
    <scope>NUCLEOTIDE SEQUENCE [LARGE SCALE GENOMIC DNA]</scope>
    <source>
        <strain evidence="1">LRV0_1</strain>
    </source>
</reference>
<organism evidence="1 2">
    <name type="scientific">Daphnia magna</name>
    <dbReference type="NCBI Taxonomy" id="35525"/>
    <lineage>
        <taxon>Eukaryota</taxon>
        <taxon>Metazoa</taxon>
        <taxon>Ecdysozoa</taxon>
        <taxon>Arthropoda</taxon>
        <taxon>Crustacea</taxon>
        <taxon>Branchiopoda</taxon>
        <taxon>Diplostraca</taxon>
        <taxon>Cladocera</taxon>
        <taxon>Anomopoda</taxon>
        <taxon>Daphniidae</taxon>
        <taxon>Daphnia</taxon>
    </lineage>
</organism>
<accession>A0ABR0AS59</accession>
<proteinExistence type="predicted"/>
<evidence type="ECO:0000313" key="1">
    <source>
        <dbReference type="EMBL" id="KAK4027934.1"/>
    </source>
</evidence>
<protein>
    <submittedName>
        <fullName evidence="1">Uncharacterized protein</fullName>
    </submittedName>
</protein>
<sequence length="120" mass="14341">MVIGYSLTYSKRKVSYWSPQFYIEESSLTQLSVDIRCQIEFFLYKYVRDWPDVCVTKKYTQHTSTIRTRQHADVTNTVISWDRYIHPAWLTTSSTPHSKLCSSIQRDFHLSLLFHLRTKQ</sequence>
<name>A0ABR0AS59_9CRUS</name>
<evidence type="ECO:0000313" key="2">
    <source>
        <dbReference type="Proteomes" id="UP001234178"/>
    </source>
</evidence>
<comment type="caution">
    <text evidence="1">The sequence shown here is derived from an EMBL/GenBank/DDBJ whole genome shotgun (WGS) entry which is preliminary data.</text>
</comment>
<dbReference type="EMBL" id="JAOYFB010000038">
    <property type="protein sequence ID" value="KAK4027934.1"/>
    <property type="molecule type" value="Genomic_DNA"/>
</dbReference>
<dbReference type="Proteomes" id="UP001234178">
    <property type="component" value="Unassembled WGS sequence"/>
</dbReference>
<keyword evidence="2" id="KW-1185">Reference proteome</keyword>